<keyword evidence="1" id="KW-1133">Transmembrane helix</keyword>
<evidence type="ECO:0000256" key="1">
    <source>
        <dbReference type="SAM" id="Phobius"/>
    </source>
</evidence>
<evidence type="ECO:0000313" key="2">
    <source>
        <dbReference type="EMBL" id="BAC84335.1"/>
    </source>
</evidence>
<dbReference type="Proteomes" id="UP000000763">
    <property type="component" value="Chromosome 7"/>
</dbReference>
<keyword evidence="1" id="KW-0472">Membrane</keyword>
<name>Q6Z125_ORYSJ</name>
<accession>Q6Z125</accession>
<keyword evidence="1" id="KW-0812">Transmembrane</keyword>
<protein>
    <submittedName>
        <fullName evidence="2">Uncharacterized protein</fullName>
    </submittedName>
</protein>
<evidence type="ECO:0000313" key="3">
    <source>
        <dbReference type="Proteomes" id="UP000000763"/>
    </source>
</evidence>
<dbReference type="AlphaFoldDB" id="Q6Z125"/>
<sequence>MSHANRSLVAAAAPGSLPSRRLVDVVIWVLLVDVVIWAAAALYSGGLESKQNN</sequence>
<gene>
    <name evidence="2" type="primary">P0455F03.27</name>
</gene>
<reference evidence="3" key="2">
    <citation type="journal article" date="2008" name="Nucleic Acids Res.">
        <title>The rice annotation project database (RAP-DB): 2008 update.</title>
        <authorList>
            <consortium name="The rice annotation project (RAP)"/>
        </authorList>
    </citation>
    <scope>GENOME REANNOTATION</scope>
    <source>
        <strain evidence="3">cv. Nipponbare</strain>
    </source>
</reference>
<dbReference type="EMBL" id="AP005454">
    <property type="protein sequence ID" value="BAC84335.1"/>
    <property type="molecule type" value="Genomic_DNA"/>
</dbReference>
<reference evidence="3" key="1">
    <citation type="journal article" date="2005" name="Nature">
        <title>The map-based sequence of the rice genome.</title>
        <authorList>
            <consortium name="International rice genome sequencing project (IRGSP)"/>
            <person name="Matsumoto T."/>
            <person name="Wu J."/>
            <person name="Kanamori H."/>
            <person name="Katayose Y."/>
            <person name="Fujisawa M."/>
            <person name="Namiki N."/>
            <person name="Mizuno H."/>
            <person name="Yamamoto K."/>
            <person name="Antonio B.A."/>
            <person name="Baba T."/>
            <person name="Sakata K."/>
            <person name="Nagamura Y."/>
            <person name="Aoki H."/>
            <person name="Arikawa K."/>
            <person name="Arita K."/>
            <person name="Bito T."/>
            <person name="Chiden Y."/>
            <person name="Fujitsuka N."/>
            <person name="Fukunaka R."/>
            <person name="Hamada M."/>
            <person name="Harada C."/>
            <person name="Hayashi A."/>
            <person name="Hijishita S."/>
            <person name="Honda M."/>
            <person name="Hosokawa S."/>
            <person name="Ichikawa Y."/>
            <person name="Idonuma A."/>
            <person name="Iijima M."/>
            <person name="Ikeda M."/>
            <person name="Ikeno M."/>
            <person name="Ito K."/>
            <person name="Ito S."/>
            <person name="Ito T."/>
            <person name="Ito Y."/>
            <person name="Ito Y."/>
            <person name="Iwabuchi A."/>
            <person name="Kamiya K."/>
            <person name="Karasawa W."/>
            <person name="Kurita K."/>
            <person name="Katagiri S."/>
            <person name="Kikuta A."/>
            <person name="Kobayashi H."/>
            <person name="Kobayashi N."/>
            <person name="Machita K."/>
            <person name="Maehara T."/>
            <person name="Masukawa M."/>
            <person name="Mizubayashi T."/>
            <person name="Mukai Y."/>
            <person name="Nagasaki H."/>
            <person name="Nagata Y."/>
            <person name="Naito S."/>
            <person name="Nakashima M."/>
            <person name="Nakama Y."/>
            <person name="Nakamichi Y."/>
            <person name="Nakamura M."/>
            <person name="Meguro A."/>
            <person name="Negishi M."/>
            <person name="Ohta I."/>
            <person name="Ohta T."/>
            <person name="Okamoto M."/>
            <person name="Ono N."/>
            <person name="Saji S."/>
            <person name="Sakaguchi M."/>
            <person name="Sakai K."/>
            <person name="Shibata M."/>
            <person name="Shimokawa T."/>
            <person name="Song J."/>
            <person name="Takazaki Y."/>
            <person name="Terasawa K."/>
            <person name="Tsugane M."/>
            <person name="Tsuji K."/>
            <person name="Ueda S."/>
            <person name="Waki K."/>
            <person name="Yamagata H."/>
            <person name="Yamamoto M."/>
            <person name="Yamamoto S."/>
            <person name="Yamane H."/>
            <person name="Yoshiki S."/>
            <person name="Yoshihara R."/>
            <person name="Yukawa K."/>
            <person name="Zhong H."/>
            <person name="Yano M."/>
            <person name="Yuan Q."/>
            <person name="Ouyang S."/>
            <person name="Liu J."/>
            <person name="Jones K.M."/>
            <person name="Gansberger K."/>
            <person name="Moffat K."/>
            <person name="Hill J."/>
            <person name="Bera J."/>
            <person name="Fadrosh D."/>
            <person name="Jin S."/>
            <person name="Johri S."/>
            <person name="Kim M."/>
            <person name="Overton L."/>
            <person name="Reardon M."/>
            <person name="Tsitrin T."/>
            <person name="Vuong H."/>
            <person name="Weaver B."/>
            <person name="Ciecko A."/>
            <person name="Tallon L."/>
            <person name="Jackson J."/>
            <person name="Pai G."/>
            <person name="Aken S.V."/>
            <person name="Utterback T."/>
            <person name="Reidmuller S."/>
            <person name="Feldblyum T."/>
            <person name="Hsiao J."/>
            <person name="Zismann V."/>
            <person name="Iobst S."/>
            <person name="de Vazeille A.R."/>
            <person name="Buell C.R."/>
            <person name="Ying K."/>
            <person name="Li Y."/>
            <person name="Lu T."/>
            <person name="Huang Y."/>
            <person name="Zhao Q."/>
            <person name="Feng Q."/>
            <person name="Zhang L."/>
            <person name="Zhu J."/>
            <person name="Weng Q."/>
            <person name="Mu J."/>
            <person name="Lu Y."/>
            <person name="Fan D."/>
            <person name="Liu Y."/>
            <person name="Guan J."/>
            <person name="Zhang Y."/>
            <person name="Yu S."/>
            <person name="Liu X."/>
            <person name="Zhang Y."/>
            <person name="Hong G."/>
            <person name="Han B."/>
            <person name="Choisne N."/>
            <person name="Demange N."/>
            <person name="Orjeda G."/>
            <person name="Samain S."/>
            <person name="Cattolico L."/>
            <person name="Pelletier E."/>
            <person name="Couloux A."/>
            <person name="Segurens B."/>
            <person name="Wincker P."/>
            <person name="D'Hont A."/>
            <person name="Scarpelli C."/>
            <person name="Weissenbach J."/>
            <person name="Salanoubat M."/>
            <person name="Quetier F."/>
            <person name="Yu Y."/>
            <person name="Kim H.R."/>
            <person name="Rambo T."/>
            <person name="Currie J."/>
            <person name="Collura K."/>
            <person name="Luo M."/>
            <person name="Yang T."/>
            <person name="Ammiraju J.S.S."/>
            <person name="Engler F."/>
            <person name="Soderlund C."/>
            <person name="Wing R.A."/>
            <person name="Palmer L.E."/>
            <person name="de la Bastide M."/>
            <person name="Spiegel L."/>
            <person name="Nascimento L."/>
            <person name="Zutavern T."/>
            <person name="O'Shaughnessy A."/>
            <person name="Dike S."/>
            <person name="Dedhia N."/>
            <person name="Preston R."/>
            <person name="Balija V."/>
            <person name="McCombie W.R."/>
            <person name="Chow T."/>
            <person name="Chen H."/>
            <person name="Chung M."/>
            <person name="Chen C."/>
            <person name="Shaw J."/>
            <person name="Wu H."/>
            <person name="Hsiao K."/>
            <person name="Chao Y."/>
            <person name="Chu M."/>
            <person name="Cheng C."/>
            <person name="Hour A."/>
            <person name="Lee P."/>
            <person name="Lin S."/>
            <person name="Lin Y."/>
            <person name="Liou J."/>
            <person name="Liu S."/>
            <person name="Hsing Y."/>
            <person name="Raghuvanshi S."/>
            <person name="Mohanty A."/>
            <person name="Bharti A.K."/>
            <person name="Gaur A."/>
            <person name="Gupta V."/>
            <person name="Kumar D."/>
            <person name="Ravi V."/>
            <person name="Vij S."/>
            <person name="Kapur A."/>
            <person name="Khurana P."/>
            <person name="Khurana P."/>
            <person name="Khurana J.P."/>
            <person name="Tyagi A.K."/>
            <person name="Gaikwad K."/>
            <person name="Singh A."/>
            <person name="Dalal V."/>
            <person name="Srivastava S."/>
            <person name="Dixit A."/>
            <person name="Pal A.K."/>
            <person name="Ghazi I.A."/>
            <person name="Yadav M."/>
            <person name="Pandit A."/>
            <person name="Bhargava A."/>
            <person name="Sureshbabu K."/>
            <person name="Batra K."/>
            <person name="Sharma T.R."/>
            <person name="Mohapatra T."/>
            <person name="Singh N.K."/>
            <person name="Messing J."/>
            <person name="Nelson A.B."/>
            <person name="Fuks G."/>
            <person name="Kavchok S."/>
            <person name="Keizer G."/>
            <person name="Linton E."/>
            <person name="Llaca V."/>
            <person name="Song R."/>
            <person name="Tanyolac B."/>
            <person name="Young S."/>
            <person name="Ho-Il K."/>
            <person name="Hahn J.H."/>
            <person name="Sangsakoo G."/>
            <person name="Vanavichit A."/>
            <person name="de Mattos Luiz.A.T."/>
            <person name="Zimmer P.D."/>
            <person name="Malone G."/>
            <person name="Dellagostin O."/>
            <person name="de Oliveira A.C."/>
            <person name="Bevan M."/>
            <person name="Bancroft I."/>
            <person name="Minx P."/>
            <person name="Cordum H."/>
            <person name="Wilson R."/>
            <person name="Cheng Z."/>
            <person name="Jin W."/>
            <person name="Jiang J."/>
            <person name="Leong S.A."/>
            <person name="Iwama H."/>
            <person name="Gojobori T."/>
            <person name="Itoh T."/>
            <person name="Niimura Y."/>
            <person name="Fujii Y."/>
            <person name="Habara T."/>
            <person name="Sakai H."/>
            <person name="Sato Y."/>
            <person name="Wilson G."/>
            <person name="Kumar K."/>
            <person name="McCouch S."/>
            <person name="Juretic N."/>
            <person name="Hoen D."/>
            <person name="Wright S."/>
            <person name="Bruskiewich R."/>
            <person name="Bureau T."/>
            <person name="Miyao A."/>
            <person name="Hirochika H."/>
            <person name="Nishikawa T."/>
            <person name="Kadowaki K."/>
            <person name="Sugiura M."/>
            <person name="Burr B."/>
            <person name="Sasaki T."/>
        </authorList>
    </citation>
    <scope>NUCLEOTIDE SEQUENCE [LARGE SCALE GENOMIC DNA]</scope>
    <source>
        <strain evidence="3">cv. Nipponbare</strain>
    </source>
</reference>
<proteinExistence type="predicted"/>
<organism evidence="2 3">
    <name type="scientific">Oryza sativa subsp. japonica</name>
    <name type="common">Rice</name>
    <dbReference type="NCBI Taxonomy" id="39947"/>
    <lineage>
        <taxon>Eukaryota</taxon>
        <taxon>Viridiplantae</taxon>
        <taxon>Streptophyta</taxon>
        <taxon>Embryophyta</taxon>
        <taxon>Tracheophyta</taxon>
        <taxon>Spermatophyta</taxon>
        <taxon>Magnoliopsida</taxon>
        <taxon>Liliopsida</taxon>
        <taxon>Poales</taxon>
        <taxon>Poaceae</taxon>
        <taxon>BOP clade</taxon>
        <taxon>Oryzoideae</taxon>
        <taxon>Oryzeae</taxon>
        <taxon>Oryzinae</taxon>
        <taxon>Oryza</taxon>
        <taxon>Oryza sativa</taxon>
    </lineage>
</organism>
<feature type="transmembrane region" description="Helical" evidence="1">
    <location>
        <begin position="25"/>
        <end position="43"/>
    </location>
</feature>